<comment type="caution">
    <text evidence="2">The sequence shown here is derived from an EMBL/GenBank/DDBJ whole genome shotgun (WGS) entry which is preliminary data.</text>
</comment>
<name>A0A2A6E288_9BACL</name>
<dbReference type="InterPro" id="IPR011009">
    <property type="entry name" value="Kinase-like_dom_sf"/>
</dbReference>
<organism evidence="2 3">
    <name type="scientific">Candidatus Reconcilbacillus cellulovorans</name>
    <dbReference type="NCBI Taxonomy" id="1906605"/>
    <lineage>
        <taxon>Bacteria</taxon>
        <taxon>Bacillati</taxon>
        <taxon>Bacillota</taxon>
        <taxon>Bacilli</taxon>
        <taxon>Bacillales</taxon>
        <taxon>Paenibacillaceae</taxon>
        <taxon>Candidatus Reconcilbacillus</taxon>
    </lineage>
</organism>
<dbReference type="Gene3D" id="3.90.1200.10">
    <property type="match status" value="1"/>
</dbReference>
<dbReference type="Pfam" id="PF01636">
    <property type="entry name" value="APH"/>
    <property type="match status" value="1"/>
</dbReference>
<sequence length="334" mass="37236">MGPEAVFLCEAVRPDGTLDSDRVARRETLYVGRNGKAVERFWLDVGGGTRSFIFKPLTNDDTAGREIWAYAHVVPAADARVPRMLAHHACGGWSGTGHWIIYEDLGMLRHRFRTAIARAAACAAASWHGLMPDFVPEGFRGHSPTFGEISVAVAARWPRLSALARELGLGRECENAADRLFAKSTDEKCEAAAGETVVAHGDYHPSNIAVAGGELVVLDWEYVHRNSAYWDLYNLLDITSPRYRRLPPETRTRQSVLRAYAEGRRKYGRPIADEAAFERGYYGYAAMHAAWILSLIERDLEREAYDRAALVAQREETAAILRDCLLAWSDTGRV</sequence>
<accession>A0A2A6E288</accession>
<evidence type="ECO:0000313" key="3">
    <source>
        <dbReference type="Proteomes" id="UP000243688"/>
    </source>
</evidence>
<gene>
    <name evidence="2" type="ORF">BLM47_03895</name>
</gene>
<proteinExistence type="predicted"/>
<dbReference type="EMBL" id="MOXJ01000005">
    <property type="protein sequence ID" value="PDO11134.1"/>
    <property type="molecule type" value="Genomic_DNA"/>
</dbReference>
<dbReference type="InterPro" id="IPR002575">
    <property type="entry name" value="Aminoglycoside_PTrfase"/>
</dbReference>
<evidence type="ECO:0000259" key="1">
    <source>
        <dbReference type="Pfam" id="PF01636"/>
    </source>
</evidence>
<dbReference type="Proteomes" id="UP000243688">
    <property type="component" value="Unassembled WGS sequence"/>
</dbReference>
<protein>
    <recommendedName>
        <fullName evidence="1">Aminoglycoside phosphotransferase domain-containing protein</fullName>
    </recommendedName>
</protein>
<feature type="domain" description="Aminoglycoside phosphotransferase" evidence="1">
    <location>
        <begin position="41"/>
        <end position="265"/>
    </location>
</feature>
<dbReference type="AlphaFoldDB" id="A0A2A6E288"/>
<reference evidence="2 3" key="1">
    <citation type="submission" date="2016-12" db="EMBL/GenBank/DDBJ databases">
        <title>Candidatus Reconcilibacillus cellulovorans genome.</title>
        <authorList>
            <person name="Kolinko S."/>
            <person name="Wu Y.-W."/>
            <person name="Tachea F."/>
            <person name="Denzel E."/>
            <person name="Hiras J."/>
            <person name="Baecker N."/>
            <person name="Chan L.J."/>
            <person name="Eichorst S.A."/>
            <person name="Frey D."/>
            <person name="Adams P.D."/>
            <person name="Pray T."/>
            <person name="Tanjore D."/>
            <person name="Petzold C.J."/>
            <person name="Gladden J.M."/>
            <person name="Simmons B.A."/>
            <person name="Singer S.W."/>
        </authorList>
    </citation>
    <scope>NUCLEOTIDE SEQUENCE [LARGE SCALE GENOMIC DNA]</scope>
    <source>
        <strain evidence="2">JTherm</strain>
    </source>
</reference>
<evidence type="ECO:0000313" key="2">
    <source>
        <dbReference type="EMBL" id="PDO11134.1"/>
    </source>
</evidence>
<dbReference type="SUPFAM" id="SSF56112">
    <property type="entry name" value="Protein kinase-like (PK-like)"/>
    <property type="match status" value="1"/>
</dbReference>